<accession>A0AAD7LZX9</accession>
<evidence type="ECO:0000313" key="5">
    <source>
        <dbReference type="Proteomes" id="UP001163823"/>
    </source>
</evidence>
<keyword evidence="5" id="KW-1185">Reference proteome</keyword>
<dbReference type="InterPro" id="IPR026992">
    <property type="entry name" value="DIOX_N"/>
</dbReference>
<dbReference type="Proteomes" id="UP001163823">
    <property type="component" value="Chromosome 5"/>
</dbReference>
<keyword evidence="2" id="KW-0408">Iron</keyword>
<organism evidence="4 5">
    <name type="scientific">Quillaja saponaria</name>
    <name type="common">Soap bark tree</name>
    <dbReference type="NCBI Taxonomy" id="32244"/>
    <lineage>
        <taxon>Eukaryota</taxon>
        <taxon>Viridiplantae</taxon>
        <taxon>Streptophyta</taxon>
        <taxon>Embryophyta</taxon>
        <taxon>Tracheophyta</taxon>
        <taxon>Spermatophyta</taxon>
        <taxon>Magnoliopsida</taxon>
        <taxon>eudicotyledons</taxon>
        <taxon>Gunneridae</taxon>
        <taxon>Pentapetalae</taxon>
        <taxon>rosids</taxon>
        <taxon>fabids</taxon>
        <taxon>Fabales</taxon>
        <taxon>Quillajaceae</taxon>
        <taxon>Quillaja</taxon>
    </lineage>
</organism>
<dbReference type="KEGG" id="qsa:O6P43_011668"/>
<evidence type="ECO:0000256" key="2">
    <source>
        <dbReference type="ARBA" id="ARBA00023004"/>
    </source>
</evidence>
<name>A0AAD7LZX9_QUISA</name>
<dbReference type="Pfam" id="PF14226">
    <property type="entry name" value="DIOX_N"/>
    <property type="match status" value="1"/>
</dbReference>
<dbReference type="AlphaFoldDB" id="A0AAD7LZX9"/>
<evidence type="ECO:0000313" key="4">
    <source>
        <dbReference type="EMBL" id="KAJ7967404.1"/>
    </source>
</evidence>
<dbReference type="Gene3D" id="2.60.120.330">
    <property type="entry name" value="B-lactam Antibiotic, Isopenicillin N Synthase, Chain"/>
    <property type="match status" value="1"/>
</dbReference>
<gene>
    <name evidence="4" type="ORF">O6P43_011668</name>
</gene>
<reference evidence="4" key="1">
    <citation type="journal article" date="2023" name="Science">
        <title>Elucidation of the pathway for biosynthesis of saponin adjuvants from the soapbark tree.</title>
        <authorList>
            <person name="Reed J."/>
            <person name="Orme A."/>
            <person name="El-Demerdash A."/>
            <person name="Owen C."/>
            <person name="Martin L.B.B."/>
            <person name="Misra R.C."/>
            <person name="Kikuchi S."/>
            <person name="Rejzek M."/>
            <person name="Martin A.C."/>
            <person name="Harkess A."/>
            <person name="Leebens-Mack J."/>
            <person name="Louveau T."/>
            <person name="Stephenson M.J."/>
            <person name="Osbourn A."/>
        </authorList>
    </citation>
    <scope>NUCLEOTIDE SEQUENCE</scope>
    <source>
        <strain evidence="4">S10</strain>
    </source>
</reference>
<feature type="domain" description="Non-haem dioxygenase N-terminal" evidence="3">
    <location>
        <begin position="26"/>
        <end position="73"/>
    </location>
</feature>
<sequence length="75" mass="8597">MGDVDPVFIQAPEHRPKPSVILAERIPLIDLSPVNYHEDDRVSDPDAIKGLVEEIDRICKEWGFFQVINRRVPFG</sequence>
<proteinExistence type="predicted"/>
<evidence type="ECO:0000256" key="1">
    <source>
        <dbReference type="ARBA" id="ARBA00022723"/>
    </source>
</evidence>
<dbReference type="GO" id="GO:0046872">
    <property type="term" value="F:metal ion binding"/>
    <property type="evidence" value="ECO:0007669"/>
    <property type="project" value="UniProtKB-KW"/>
</dbReference>
<protein>
    <submittedName>
        <fullName evidence="4">Gibberellin 20 oxidase 1</fullName>
    </submittedName>
</protein>
<comment type="caution">
    <text evidence="4">The sequence shown here is derived from an EMBL/GenBank/DDBJ whole genome shotgun (WGS) entry which is preliminary data.</text>
</comment>
<dbReference type="EMBL" id="JARAOO010000005">
    <property type="protein sequence ID" value="KAJ7967404.1"/>
    <property type="molecule type" value="Genomic_DNA"/>
</dbReference>
<dbReference type="SUPFAM" id="SSF51197">
    <property type="entry name" value="Clavaminate synthase-like"/>
    <property type="match status" value="1"/>
</dbReference>
<keyword evidence="1" id="KW-0479">Metal-binding</keyword>
<dbReference type="InterPro" id="IPR027443">
    <property type="entry name" value="IPNS-like_sf"/>
</dbReference>
<evidence type="ECO:0000259" key="3">
    <source>
        <dbReference type="Pfam" id="PF14226"/>
    </source>
</evidence>